<dbReference type="RefSeq" id="WP_338251758.1">
    <property type="nucleotide sequence ID" value="NZ_AP028907.1"/>
</dbReference>
<dbReference type="PANTHER" id="PTHR34314:SF6">
    <property type="entry name" value="DUF3782 DOMAIN-CONTAINING PROTEIN"/>
    <property type="match status" value="1"/>
</dbReference>
<evidence type="ECO:0000313" key="3">
    <source>
        <dbReference type="Proteomes" id="UP001341135"/>
    </source>
</evidence>
<feature type="coiled-coil region" evidence="1">
    <location>
        <begin position="52"/>
        <end position="100"/>
    </location>
</feature>
<dbReference type="EMBL" id="AP028907">
    <property type="protein sequence ID" value="BES81021.1"/>
    <property type="molecule type" value="Genomic_DNA"/>
</dbReference>
<dbReference type="InterPro" id="IPR011335">
    <property type="entry name" value="Restrct_endonuc-II-like"/>
</dbReference>
<keyword evidence="1" id="KW-0175">Coiled coil</keyword>
<name>A0ABM8ITY5_9CREN</name>
<dbReference type="Proteomes" id="UP001341135">
    <property type="component" value="Chromosome"/>
</dbReference>
<evidence type="ECO:0008006" key="4">
    <source>
        <dbReference type="Google" id="ProtNLM"/>
    </source>
</evidence>
<protein>
    <recommendedName>
        <fullName evidence="4">DUF3782 domain-containing protein</fullName>
    </recommendedName>
</protein>
<evidence type="ECO:0000313" key="2">
    <source>
        <dbReference type="EMBL" id="BES81021.1"/>
    </source>
</evidence>
<sequence>MSLSAEEKQRFLRALEEDKEFRLAVAGLIGLREVLEELRWLRRKSLEHDKRFEAIERKLLEHDKRFEALEKKLLEHDKRFEALERKLLEHDKRFEAIERKLLEHDEKFRAILEEIRRIWERIEGIERELREMNRRLSSLEPTLGALTESSYSRFVWDELREEIVGRGERLLQRHRNARLDGEDIDLLLVTDRTVYVVEVKVKPRHSDVAALLAKAELAARHHPGKRVVPILAGAIIGTELEDYALQKGVKVYSY</sequence>
<dbReference type="PANTHER" id="PTHR34314">
    <property type="entry name" value="CRENARCHAEAL PROTEIN, PUTATIVE-RELATED"/>
    <property type="match status" value="1"/>
</dbReference>
<dbReference type="SUPFAM" id="SSF52980">
    <property type="entry name" value="Restriction endonuclease-like"/>
    <property type="match status" value="1"/>
</dbReference>
<gene>
    <name evidence="2" type="ORF">PABY_05880</name>
</gene>
<keyword evidence="3" id="KW-1185">Reference proteome</keyword>
<proteinExistence type="predicted"/>
<accession>A0ABM8ITY5</accession>
<organism evidence="2 3">
    <name type="scientific">Pyrodictium abyssi</name>
    <dbReference type="NCBI Taxonomy" id="54256"/>
    <lineage>
        <taxon>Archaea</taxon>
        <taxon>Thermoproteota</taxon>
        <taxon>Thermoprotei</taxon>
        <taxon>Desulfurococcales</taxon>
        <taxon>Pyrodictiaceae</taxon>
        <taxon>Pyrodictium</taxon>
    </lineage>
</organism>
<reference evidence="2 3" key="1">
    <citation type="submission" date="2023-09" db="EMBL/GenBank/DDBJ databases">
        <title>Pyrofollis japonicus gen. nov. sp. nov., a novel member of the family Pyrodictiaceae isolated from the Iheya North hydrothermal field.</title>
        <authorList>
            <person name="Miyazaki U."/>
            <person name="Sanari M."/>
            <person name="Tame A."/>
            <person name="Kitajima M."/>
            <person name="Okamoto A."/>
            <person name="Sawayama S."/>
            <person name="Miyazaki J."/>
            <person name="Takai K."/>
            <person name="Nakagawa S."/>
        </authorList>
    </citation>
    <scope>NUCLEOTIDE SEQUENCE [LARGE SCALE GENOMIC DNA]</scope>
    <source>
        <strain evidence="2 3">AV2</strain>
    </source>
</reference>
<evidence type="ECO:0000256" key="1">
    <source>
        <dbReference type="SAM" id="Coils"/>
    </source>
</evidence>
<dbReference type="Gene3D" id="1.10.287.1490">
    <property type="match status" value="1"/>
</dbReference>
<dbReference type="GeneID" id="89288619"/>